<feature type="transmembrane region" description="Helical" evidence="1">
    <location>
        <begin position="143"/>
        <end position="170"/>
    </location>
</feature>
<feature type="transmembrane region" description="Helical" evidence="1">
    <location>
        <begin position="109"/>
        <end position="131"/>
    </location>
</feature>
<evidence type="ECO:0000313" key="2">
    <source>
        <dbReference type="EMBL" id="MFC3145062.1"/>
    </source>
</evidence>
<comment type="caution">
    <text evidence="2">The sequence shown here is derived from an EMBL/GenBank/DDBJ whole genome shotgun (WGS) entry which is preliminary data.</text>
</comment>
<proteinExistence type="predicted"/>
<feature type="transmembrane region" description="Helical" evidence="1">
    <location>
        <begin position="176"/>
        <end position="193"/>
    </location>
</feature>
<keyword evidence="1" id="KW-0812">Transmembrane</keyword>
<evidence type="ECO:0000313" key="3">
    <source>
        <dbReference type="Proteomes" id="UP001595632"/>
    </source>
</evidence>
<dbReference type="InterPro" id="IPR018750">
    <property type="entry name" value="DUF2306_membrane"/>
</dbReference>
<gene>
    <name evidence="2" type="ORF">ACFOGP_20245</name>
</gene>
<keyword evidence="3" id="KW-1185">Reference proteome</keyword>
<name>A0ABV7H139_9RHOB</name>
<keyword evidence="1" id="KW-1133">Transmembrane helix</keyword>
<keyword evidence="1" id="KW-0472">Membrane</keyword>
<dbReference type="EMBL" id="JBHRTB010000010">
    <property type="protein sequence ID" value="MFC3145062.1"/>
    <property type="molecule type" value="Genomic_DNA"/>
</dbReference>
<feature type="transmembrane region" description="Helical" evidence="1">
    <location>
        <begin position="46"/>
        <end position="65"/>
    </location>
</feature>
<protein>
    <submittedName>
        <fullName evidence="2">DUF2306 domain-containing protein</fullName>
    </submittedName>
</protein>
<accession>A0ABV7H139</accession>
<dbReference type="Proteomes" id="UP001595632">
    <property type="component" value="Unassembled WGS sequence"/>
</dbReference>
<sequence length="204" mass="22939">MPAFLRTRTALFWLLSFAVALVSYRWLVFGVEASMDFMLHHFIDRRAAFLAHVLFAPVALVLAPFQLARGLRARRPALHRWLGRVYGVAILISGLGGLAIAPFTSAGPVAAWAFGILAVLWMGITGRGIWLAMQRRIAEHRRWMIRSVALTFAGVTLRLELPLLMAAFGFDTGYQIVAWLCWVANLLIAEWWLRRDRARAPLAA</sequence>
<dbReference type="Pfam" id="PF10067">
    <property type="entry name" value="DUF2306"/>
    <property type="match status" value="1"/>
</dbReference>
<reference evidence="3" key="1">
    <citation type="journal article" date="2019" name="Int. J. Syst. Evol. Microbiol.">
        <title>The Global Catalogue of Microorganisms (GCM) 10K type strain sequencing project: providing services to taxonomists for standard genome sequencing and annotation.</title>
        <authorList>
            <consortium name="The Broad Institute Genomics Platform"/>
            <consortium name="The Broad Institute Genome Sequencing Center for Infectious Disease"/>
            <person name="Wu L."/>
            <person name="Ma J."/>
        </authorList>
    </citation>
    <scope>NUCLEOTIDE SEQUENCE [LARGE SCALE GENOMIC DNA]</scope>
    <source>
        <strain evidence="3">KCTC 52366</strain>
    </source>
</reference>
<organism evidence="2 3">
    <name type="scientific">Psychromarinibacter halotolerans</name>
    <dbReference type="NCBI Taxonomy" id="1775175"/>
    <lineage>
        <taxon>Bacteria</taxon>
        <taxon>Pseudomonadati</taxon>
        <taxon>Pseudomonadota</taxon>
        <taxon>Alphaproteobacteria</taxon>
        <taxon>Rhodobacterales</taxon>
        <taxon>Paracoccaceae</taxon>
        <taxon>Psychromarinibacter</taxon>
    </lineage>
</organism>
<evidence type="ECO:0000256" key="1">
    <source>
        <dbReference type="SAM" id="Phobius"/>
    </source>
</evidence>
<feature type="transmembrane region" description="Helical" evidence="1">
    <location>
        <begin position="85"/>
        <end position="103"/>
    </location>
</feature>
<dbReference type="RefSeq" id="WP_275634263.1">
    <property type="nucleotide sequence ID" value="NZ_JARGYD010000008.1"/>
</dbReference>